<comment type="caution">
    <text evidence="1">The sequence shown here is derived from an EMBL/GenBank/DDBJ whole genome shotgun (WGS) entry which is preliminary data.</text>
</comment>
<protein>
    <submittedName>
        <fullName evidence="1">Golgi transport complex subunit 6</fullName>
    </submittedName>
</protein>
<name>A0ACB8GDV2_9SAUR</name>
<proteinExistence type="predicted"/>
<accession>A0ACB8GDV2</accession>
<evidence type="ECO:0000313" key="2">
    <source>
        <dbReference type="Proteomes" id="UP000827872"/>
    </source>
</evidence>
<keyword evidence="2" id="KW-1185">Reference proteome</keyword>
<reference evidence="1" key="1">
    <citation type="submission" date="2021-08" db="EMBL/GenBank/DDBJ databases">
        <title>The first chromosome-level gecko genome reveals the dynamic sex chromosomes of Neotropical dwarf geckos (Sphaerodactylidae: Sphaerodactylus).</title>
        <authorList>
            <person name="Pinto B.J."/>
            <person name="Keating S.E."/>
            <person name="Gamble T."/>
        </authorList>
    </citation>
    <scope>NUCLEOTIDE SEQUENCE</scope>
    <source>
        <strain evidence="1">TG3544</strain>
    </source>
</reference>
<gene>
    <name evidence="1" type="primary">COG6_2</name>
    <name evidence="1" type="ORF">K3G42_032838</name>
</gene>
<evidence type="ECO:0000313" key="1">
    <source>
        <dbReference type="EMBL" id="KAH8017839.1"/>
    </source>
</evidence>
<organism evidence="1 2">
    <name type="scientific">Sphaerodactylus townsendi</name>
    <dbReference type="NCBI Taxonomy" id="933632"/>
    <lineage>
        <taxon>Eukaryota</taxon>
        <taxon>Metazoa</taxon>
        <taxon>Chordata</taxon>
        <taxon>Craniata</taxon>
        <taxon>Vertebrata</taxon>
        <taxon>Euteleostomi</taxon>
        <taxon>Lepidosauria</taxon>
        <taxon>Squamata</taxon>
        <taxon>Bifurcata</taxon>
        <taxon>Gekkota</taxon>
        <taxon>Sphaerodactylidae</taxon>
        <taxon>Sphaerodactylus</taxon>
    </lineage>
</organism>
<sequence length="84" mass="9474">MGFPSTQGPAGTSGSNPLSRKLRKVLETRLEADKEMLEALKALSVFFVENSLRTRRNLRGDIEHRSLAINEEFVRIFKQVKEGA</sequence>
<dbReference type="EMBL" id="CM037614">
    <property type="protein sequence ID" value="KAH8017839.1"/>
    <property type="molecule type" value="Genomic_DNA"/>
</dbReference>
<dbReference type="Proteomes" id="UP000827872">
    <property type="component" value="Linkage Group LG01"/>
</dbReference>